<dbReference type="PANTHER" id="PTHR24201">
    <property type="entry name" value="ANK_REP_REGION DOMAIN-CONTAINING PROTEIN"/>
    <property type="match status" value="1"/>
</dbReference>
<accession>A0A8B9TMR5</accession>
<dbReference type="PROSITE" id="PS50088">
    <property type="entry name" value="ANK_REPEAT"/>
    <property type="match status" value="2"/>
</dbReference>
<dbReference type="SUPFAM" id="SSF48403">
    <property type="entry name" value="Ankyrin repeat"/>
    <property type="match status" value="1"/>
</dbReference>
<dbReference type="PROSITE" id="PS50297">
    <property type="entry name" value="ANK_REP_REGION"/>
    <property type="match status" value="2"/>
</dbReference>
<dbReference type="InterPro" id="IPR036770">
    <property type="entry name" value="Ankyrin_rpt-contain_sf"/>
</dbReference>
<evidence type="ECO:0000256" key="1">
    <source>
        <dbReference type="ARBA" id="ARBA00022737"/>
    </source>
</evidence>
<sequence length="145" mass="15788">QSAAGELVTPLHVASQRGNTDVAQQLLQHKASEDLGLRTCMDVLLCTMQAIKGNTEIVKLLLTSGRNKNIDDRNIWRKTALHIAAEYGHGDLINLLLSYGAAINALDNSKDTPLHCACKAGHLNAVISLINCNQRRPRKKPKAVC</sequence>
<feature type="repeat" description="ANK" evidence="3">
    <location>
        <begin position="76"/>
        <end position="108"/>
    </location>
</feature>
<evidence type="ECO:0000256" key="3">
    <source>
        <dbReference type="PROSITE-ProRule" id="PRU00023"/>
    </source>
</evidence>
<feature type="repeat" description="ANK" evidence="3">
    <location>
        <begin position="6"/>
        <end position="38"/>
    </location>
</feature>
<dbReference type="PANTHER" id="PTHR24201:SF16">
    <property type="entry name" value="ANKYRIN-1-LIKE-RELATED"/>
    <property type="match status" value="1"/>
</dbReference>
<keyword evidence="1" id="KW-0677">Repeat</keyword>
<evidence type="ECO:0008006" key="6">
    <source>
        <dbReference type="Google" id="ProtNLM"/>
    </source>
</evidence>
<dbReference type="SMART" id="SM00248">
    <property type="entry name" value="ANK"/>
    <property type="match status" value="4"/>
</dbReference>
<evidence type="ECO:0000256" key="2">
    <source>
        <dbReference type="ARBA" id="ARBA00023043"/>
    </source>
</evidence>
<dbReference type="Pfam" id="PF12796">
    <property type="entry name" value="Ank_2"/>
    <property type="match status" value="1"/>
</dbReference>
<dbReference type="PRINTS" id="PR01415">
    <property type="entry name" value="ANKYRIN"/>
</dbReference>
<dbReference type="GO" id="GO:0005634">
    <property type="term" value="C:nucleus"/>
    <property type="evidence" value="ECO:0007669"/>
    <property type="project" value="TreeGrafter"/>
</dbReference>
<keyword evidence="2 3" id="KW-0040">ANK repeat</keyword>
<organism evidence="4 5">
    <name type="scientific">Anas platyrhynchos</name>
    <name type="common">Mallard</name>
    <name type="synonym">Anas boschas</name>
    <dbReference type="NCBI Taxonomy" id="8839"/>
    <lineage>
        <taxon>Eukaryota</taxon>
        <taxon>Metazoa</taxon>
        <taxon>Chordata</taxon>
        <taxon>Craniata</taxon>
        <taxon>Vertebrata</taxon>
        <taxon>Euteleostomi</taxon>
        <taxon>Archelosauria</taxon>
        <taxon>Archosauria</taxon>
        <taxon>Dinosauria</taxon>
        <taxon>Saurischia</taxon>
        <taxon>Theropoda</taxon>
        <taxon>Coelurosauria</taxon>
        <taxon>Aves</taxon>
        <taxon>Neognathae</taxon>
        <taxon>Galloanserae</taxon>
        <taxon>Anseriformes</taxon>
        <taxon>Anatidae</taxon>
        <taxon>Anatinae</taxon>
        <taxon>Anas</taxon>
    </lineage>
</organism>
<dbReference type="InterPro" id="IPR002110">
    <property type="entry name" value="Ankyrin_rpt"/>
</dbReference>
<reference evidence="4" key="3">
    <citation type="submission" date="2025-09" db="UniProtKB">
        <authorList>
            <consortium name="Ensembl"/>
        </authorList>
    </citation>
    <scope>IDENTIFICATION</scope>
</reference>
<reference evidence="4" key="1">
    <citation type="submission" date="2019-08" db="EMBL/GenBank/DDBJ databases">
        <title>Three high-quality genomes provides insights into domestication of ducks.</title>
        <authorList>
            <person name="Hou Z.C."/>
            <person name="Zhu F."/>
            <person name="Yin Z.T."/>
            <person name="Zhang F."/>
        </authorList>
    </citation>
    <scope>NUCLEOTIDE SEQUENCE [LARGE SCALE GENOMIC DNA]</scope>
</reference>
<dbReference type="Ensembl" id="ENSAPLT00020025711.1">
    <property type="protein sequence ID" value="ENSAPLP00020023834.1"/>
    <property type="gene ID" value="ENSAPLG00020016523.1"/>
</dbReference>
<proteinExistence type="predicted"/>
<name>A0A8B9TMR5_ANAPL</name>
<dbReference type="Proteomes" id="UP000694400">
    <property type="component" value="Chromosome 8"/>
</dbReference>
<reference evidence="4" key="2">
    <citation type="submission" date="2025-08" db="UniProtKB">
        <authorList>
            <consortium name="Ensembl"/>
        </authorList>
    </citation>
    <scope>IDENTIFICATION</scope>
</reference>
<dbReference type="Gene3D" id="1.25.40.20">
    <property type="entry name" value="Ankyrin repeat-containing domain"/>
    <property type="match status" value="2"/>
</dbReference>
<evidence type="ECO:0000313" key="5">
    <source>
        <dbReference type="Proteomes" id="UP000694400"/>
    </source>
</evidence>
<evidence type="ECO:0000313" key="4">
    <source>
        <dbReference type="Ensembl" id="ENSAPLP00020023834.1"/>
    </source>
</evidence>
<protein>
    <recommendedName>
        <fullName evidence="6">ANK_REP_REGION domain-containing protein</fullName>
    </recommendedName>
</protein>
<dbReference type="InterPro" id="IPR050776">
    <property type="entry name" value="Ank_Repeat/CDKN_Inhibitor"/>
</dbReference>
<dbReference type="Pfam" id="PF00023">
    <property type="entry name" value="Ank"/>
    <property type="match status" value="1"/>
</dbReference>
<dbReference type="AlphaFoldDB" id="A0A8B9TMR5"/>